<feature type="transmembrane region" description="Helical" evidence="6">
    <location>
        <begin position="21"/>
        <end position="43"/>
    </location>
</feature>
<keyword evidence="10" id="KW-1185">Reference proteome</keyword>
<protein>
    <submittedName>
        <fullName evidence="9">Putative ABC transport system permease protein</fullName>
    </submittedName>
</protein>
<feature type="transmembrane region" description="Helical" evidence="6">
    <location>
        <begin position="676"/>
        <end position="696"/>
    </location>
</feature>
<comment type="subcellular location">
    <subcellularLocation>
        <location evidence="1">Cell membrane</location>
        <topology evidence="1">Multi-pass membrane protein</topology>
    </subcellularLocation>
</comment>
<evidence type="ECO:0000256" key="6">
    <source>
        <dbReference type="SAM" id="Phobius"/>
    </source>
</evidence>
<feature type="domain" description="ABC3 transporter permease C-terminal" evidence="7">
    <location>
        <begin position="679"/>
        <end position="792"/>
    </location>
</feature>
<dbReference type="RefSeq" id="WP_144909484.1">
    <property type="nucleotide sequence ID" value="NZ_VLLI01000001.1"/>
</dbReference>
<keyword evidence="4 6" id="KW-1133">Transmembrane helix</keyword>
<evidence type="ECO:0000256" key="2">
    <source>
        <dbReference type="ARBA" id="ARBA00022475"/>
    </source>
</evidence>
<feature type="transmembrane region" description="Helical" evidence="6">
    <location>
        <begin position="760"/>
        <end position="780"/>
    </location>
</feature>
<feature type="transmembrane region" description="Helical" evidence="6">
    <location>
        <begin position="423"/>
        <end position="447"/>
    </location>
</feature>
<organism evidence="9 10">
    <name type="scientific">Mucilaginibacter frigoritolerans</name>
    <dbReference type="NCBI Taxonomy" id="652788"/>
    <lineage>
        <taxon>Bacteria</taxon>
        <taxon>Pseudomonadati</taxon>
        <taxon>Bacteroidota</taxon>
        <taxon>Sphingobacteriia</taxon>
        <taxon>Sphingobacteriales</taxon>
        <taxon>Sphingobacteriaceae</taxon>
        <taxon>Mucilaginibacter</taxon>
    </lineage>
</organism>
<keyword evidence="5 6" id="KW-0472">Membrane</keyword>
<keyword evidence="3 6" id="KW-0812">Transmembrane</keyword>
<dbReference type="PANTHER" id="PTHR30572">
    <property type="entry name" value="MEMBRANE COMPONENT OF TRANSPORTER-RELATED"/>
    <property type="match status" value="1"/>
</dbReference>
<feature type="domain" description="MacB-like periplasmic core" evidence="8">
    <location>
        <begin position="20"/>
        <end position="235"/>
    </location>
</feature>
<dbReference type="AlphaFoldDB" id="A0A562UHY8"/>
<proteinExistence type="predicted"/>
<feature type="domain" description="ABC3 transporter permease C-terminal" evidence="7">
    <location>
        <begin position="290"/>
        <end position="407"/>
    </location>
</feature>
<dbReference type="Pfam" id="PF12704">
    <property type="entry name" value="MacB_PCD"/>
    <property type="match status" value="1"/>
</dbReference>
<evidence type="ECO:0000256" key="4">
    <source>
        <dbReference type="ARBA" id="ARBA00022989"/>
    </source>
</evidence>
<name>A0A562UHY8_9SPHI</name>
<sequence length="799" mass="89618">MIKNYLKIAWRNIWKNKVFSAINIIGLSVGMAACIVIMLFVSYEKSFDNFHTKNIYRLNEVQTVGSQGTTQKVALSMFPMGATLKQEFPEIKNFTRIHWGEKYQLTLEKKKIFLPQIFFVDSTFLRMFDFKVIRGDRETALLKPHTAMLTEETAKKLFGDADPIGKTITHYGDDTTSFIVTGIMANVPKNSQLQFDALFSFSSVYKPWMFTNWGGNWLNTYLELAPGTNPTLLDKKFPAYLKKYLKGDGWKFLQLFVLPLKDIHANSADIGLDYINYQKFDKKSTNLFAIIALIVLIIACVNFVNLSTARSAERAKEVGIRKSIGAYRFQLAIQFIGETILIAFMALIIAIALVELAIPYINNLSERDISFNIFNSVYPLLIVLGGTVVIGLLSGIYPALYLSSFNPVRVLKGSIKVGKDKGSLRNILVITQFSSAIFLMIATVFVLKQLNFMQKQDPGYNRDQIVNIPLDGVTTKKYDLFKKELSGSTLIAGVTASQDILGSHLDQTGVTFRPANGPKEDLGTTLLVVDTNYLDLYKIKLVAGKDFSGDKMPDGSQFIVNEALAKELLKDHPKAPLSSLVGQRFGFDSLGTITGVAKNFNFNSLQYKIEPMFMVSARHWGFRNISVKINGSNTAAALALIKSKWDSIYPDYPFEYQFLDDHFNEVYKADNQVSKIVGILAGLAIFISCLGLFGLASHSAERRVKEIGVRKVLGASVQNITLLLSGNFLKLVLFANLIAWPIAWFSVYKWLQDFAYHINVQWWIFIVSGIVSILIAFFTVSFQSIKAAITNPVESLRSE</sequence>
<feature type="transmembrane region" description="Helical" evidence="6">
    <location>
        <begin position="331"/>
        <end position="358"/>
    </location>
</feature>
<dbReference type="Proteomes" id="UP000317010">
    <property type="component" value="Unassembled WGS sequence"/>
</dbReference>
<evidence type="ECO:0000313" key="9">
    <source>
        <dbReference type="EMBL" id="TWJ04895.1"/>
    </source>
</evidence>
<dbReference type="OrthoDB" id="1451596at2"/>
<dbReference type="PANTHER" id="PTHR30572:SF18">
    <property type="entry name" value="ABC-TYPE MACROLIDE FAMILY EXPORT SYSTEM PERMEASE COMPONENT 2"/>
    <property type="match status" value="1"/>
</dbReference>
<dbReference type="InterPro" id="IPR003838">
    <property type="entry name" value="ABC3_permease_C"/>
</dbReference>
<dbReference type="Pfam" id="PF02687">
    <property type="entry name" value="FtsX"/>
    <property type="match status" value="2"/>
</dbReference>
<feature type="transmembrane region" description="Helical" evidence="6">
    <location>
        <begin position="287"/>
        <end position="306"/>
    </location>
</feature>
<dbReference type="GO" id="GO:0005886">
    <property type="term" value="C:plasma membrane"/>
    <property type="evidence" value="ECO:0007669"/>
    <property type="project" value="UniProtKB-SubCell"/>
</dbReference>
<feature type="transmembrane region" description="Helical" evidence="6">
    <location>
        <begin position="378"/>
        <end position="402"/>
    </location>
</feature>
<evidence type="ECO:0000259" key="8">
    <source>
        <dbReference type="Pfam" id="PF12704"/>
    </source>
</evidence>
<dbReference type="EMBL" id="VLLI01000001">
    <property type="protein sequence ID" value="TWJ04895.1"/>
    <property type="molecule type" value="Genomic_DNA"/>
</dbReference>
<reference evidence="9 10" key="1">
    <citation type="submission" date="2019-07" db="EMBL/GenBank/DDBJ databases">
        <title>Genomic Encyclopedia of Archaeal and Bacterial Type Strains, Phase II (KMG-II): from individual species to whole genera.</title>
        <authorList>
            <person name="Goeker M."/>
        </authorList>
    </citation>
    <scope>NUCLEOTIDE SEQUENCE [LARGE SCALE GENOMIC DNA]</scope>
    <source>
        <strain evidence="9 10">ATCC BAA-1854</strain>
    </source>
</reference>
<evidence type="ECO:0000256" key="5">
    <source>
        <dbReference type="ARBA" id="ARBA00023136"/>
    </source>
</evidence>
<dbReference type="PROSITE" id="PS51257">
    <property type="entry name" value="PROKAR_LIPOPROTEIN"/>
    <property type="match status" value="1"/>
</dbReference>
<feature type="transmembrane region" description="Helical" evidence="6">
    <location>
        <begin position="728"/>
        <end position="748"/>
    </location>
</feature>
<keyword evidence="2" id="KW-1003">Cell membrane</keyword>
<dbReference type="GO" id="GO:0022857">
    <property type="term" value="F:transmembrane transporter activity"/>
    <property type="evidence" value="ECO:0007669"/>
    <property type="project" value="TreeGrafter"/>
</dbReference>
<gene>
    <name evidence="9" type="ORF">JN11_00618</name>
</gene>
<evidence type="ECO:0000259" key="7">
    <source>
        <dbReference type="Pfam" id="PF02687"/>
    </source>
</evidence>
<evidence type="ECO:0000313" key="10">
    <source>
        <dbReference type="Proteomes" id="UP000317010"/>
    </source>
</evidence>
<comment type="caution">
    <text evidence="9">The sequence shown here is derived from an EMBL/GenBank/DDBJ whole genome shotgun (WGS) entry which is preliminary data.</text>
</comment>
<dbReference type="InterPro" id="IPR025857">
    <property type="entry name" value="MacB_PCD"/>
</dbReference>
<accession>A0A562UHY8</accession>
<dbReference type="InterPro" id="IPR050250">
    <property type="entry name" value="Macrolide_Exporter_MacB"/>
</dbReference>
<evidence type="ECO:0000256" key="1">
    <source>
        <dbReference type="ARBA" id="ARBA00004651"/>
    </source>
</evidence>
<evidence type="ECO:0000256" key="3">
    <source>
        <dbReference type="ARBA" id="ARBA00022692"/>
    </source>
</evidence>